<dbReference type="CDD" id="cd01189">
    <property type="entry name" value="INT_ICEBs1_C_like"/>
    <property type="match status" value="1"/>
</dbReference>
<dbReference type="GO" id="GO:0006310">
    <property type="term" value="P:DNA recombination"/>
    <property type="evidence" value="ECO:0007669"/>
    <property type="project" value="UniProtKB-KW"/>
</dbReference>
<dbReference type="InterPro" id="IPR013762">
    <property type="entry name" value="Integrase-like_cat_sf"/>
</dbReference>
<dbReference type="PROSITE" id="PS51898">
    <property type="entry name" value="TYR_RECOMBINASE"/>
    <property type="match status" value="1"/>
</dbReference>
<proteinExistence type="predicted"/>
<protein>
    <submittedName>
        <fullName evidence="5">Bacteriophage integrase</fullName>
    </submittedName>
</protein>
<dbReference type="SUPFAM" id="SSF56349">
    <property type="entry name" value="DNA breaking-rejoining enzymes"/>
    <property type="match status" value="1"/>
</dbReference>
<dbReference type="Proteomes" id="UP000191987">
    <property type="component" value="Unassembled WGS sequence"/>
</dbReference>
<name>A0A1S7PF29_9HYPH</name>
<gene>
    <name evidence="5" type="ORF">AGR7C_Cc150064</name>
</gene>
<dbReference type="InterPro" id="IPR011010">
    <property type="entry name" value="DNA_brk_join_enz"/>
</dbReference>
<dbReference type="EMBL" id="FBWG01000007">
    <property type="protein sequence ID" value="CUX20172.1"/>
    <property type="molecule type" value="Genomic_DNA"/>
</dbReference>
<dbReference type="InterPro" id="IPR050090">
    <property type="entry name" value="Tyrosine_recombinase_XerCD"/>
</dbReference>
<evidence type="ECO:0000313" key="6">
    <source>
        <dbReference type="Proteomes" id="UP000191987"/>
    </source>
</evidence>
<dbReference type="AlphaFoldDB" id="A0A1S7PF29"/>
<dbReference type="InterPro" id="IPR002104">
    <property type="entry name" value="Integrase_catalytic"/>
</dbReference>
<keyword evidence="1" id="KW-0229">DNA integration</keyword>
<dbReference type="PANTHER" id="PTHR30349:SF91">
    <property type="entry name" value="INTA PROTEIN"/>
    <property type="match status" value="1"/>
</dbReference>
<accession>A0A1S7PF29</accession>
<dbReference type="Gene3D" id="1.10.150.130">
    <property type="match status" value="1"/>
</dbReference>
<reference evidence="5 6" key="1">
    <citation type="submission" date="2016-01" db="EMBL/GenBank/DDBJ databases">
        <authorList>
            <person name="Oliw E.H."/>
        </authorList>
    </citation>
    <scope>NUCLEOTIDE SEQUENCE [LARGE SCALE GENOMIC DNA]</scope>
    <source>
        <strain evidence="5 6">Zutra 3-1</strain>
    </source>
</reference>
<evidence type="ECO:0000256" key="2">
    <source>
        <dbReference type="ARBA" id="ARBA00023125"/>
    </source>
</evidence>
<dbReference type="Gene3D" id="1.10.443.10">
    <property type="entry name" value="Intergrase catalytic core"/>
    <property type="match status" value="1"/>
</dbReference>
<dbReference type="GO" id="GO:0015074">
    <property type="term" value="P:DNA integration"/>
    <property type="evidence" value="ECO:0007669"/>
    <property type="project" value="UniProtKB-KW"/>
</dbReference>
<keyword evidence="2" id="KW-0238">DNA-binding</keyword>
<evidence type="ECO:0000256" key="1">
    <source>
        <dbReference type="ARBA" id="ARBA00022908"/>
    </source>
</evidence>
<dbReference type="Pfam" id="PF14659">
    <property type="entry name" value="Phage_int_SAM_3"/>
    <property type="match status" value="1"/>
</dbReference>
<dbReference type="Pfam" id="PF00589">
    <property type="entry name" value="Phage_integrase"/>
    <property type="match status" value="1"/>
</dbReference>
<evidence type="ECO:0000259" key="4">
    <source>
        <dbReference type="PROSITE" id="PS51898"/>
    </source>
</evidence>
<sequence>MKGHIRERSPGKWAIVLDVGEKDPATGKKKRKWHSFSGTKRQAQAECARLIAEIKADRYVEPSKQTVSEFFTEWLAFIKPTVSAKTHERYTEICEKNLTPLIGDVILSKLKTDRIDAAFTKALTEGRGASGKPYAPRTVHHMRRVLIKALSQAVTWERLSRNPATATTPPKVERTQMLAYDAGQTAALIAAFRNTRMFIPMMLAVMCGLRRGEIAALRWDDAEIGDNRRQLSIRQSAEQTKDGVRYKTPKSGKARTVALSATMAAELRAHRVRQAEEQLKIGLRPDGNSFVVAQVDGSPLQPRSLTHEWTRLLDKTPLPRIRFHDLRHTHATQMLSAGVHPKVASERLGHSTIGITLDLYSHVMPGMQADAAEQVDAALQAAISASQKTK</sequence>
<keyword evidence="3" id="KW-0233">DNA recombination</keyword>
<dbReference type="GO" id="GO:0003677">
    <property type="term" value="F:DNA binding"/>
    <property type="evidence" value="ECO:0007669"/>
    <property type="project" value="UniProtKB-KW"/>
</dbReference>
<dbReference type="RefSeq" id="WP_080817022.1">
    <property type="nucleotide sequence ID" value="NZ_LT009748.1"/>
</dbReference>
<evidence type="ECO:0000313" key="5">
    <source>
        <dbReference type="EMBL" id="CUX20172.1"/>
    </source>
</evidence>
<feature type="domain" description="Tyr recombinase" evidence="4">
    <location>
        <begin position="173"/>
        <end position="373"/>
    </location>
</feature>
<dbReference type="PANTHER" id="PTHR30349">
    <property type="entry name" value="PHAGE INTEGRASE-RELATED"/>
    <property type="match status" value="1"/>
</dbReference>
<organism evidence="5 6">
    <name type="scientific">Agrobacterium deltaense Zutra 3/1</name>
    <dbReference type="NCBI Taxonomy" id="1183427"/>
    <lineage>
        <taxon>Bacteria</taxon>
        <taxon>Pseudomonadati</taxon>
        <taxon>Pseudomonadota</taxon>
        <taxon>Alphaproteobacteria</taxon>
        <taxon>Hyphomicrobiales</taxon>
        <taxon>Rhizobiaceae</taxon>
        <taxon>Rhizobium/Agrobacterium group</taxon>
        <taxon>Agrobacterium</taxon>
    </lineage>
</organism>
<dbReference type="InterPro" id="IPR004107">
    <property type="entry name" value="Integrase_SAM-like_N"/>
</dbReference>
<dbReference type="InterPro" id="IPR010998">
    <property type="entry name" value="Integrase_recombinase_N"/>
</dbReference>
<evidence type="ECO:0000256" key="3">
    <source>
        <dbReference type="ARBA" id="ARBA00023172"/>
    </source>
</evidence>